<dbReference type="InterPro" id="IPR001128">
    <property type="entry name" value="Cyt_P450"/>
</dbReference>
<evidence type="ECO:0000256" key="9">
    <source>
        <dbReference type="RuleBase" id="RU000461"/>
    </source>
</evidence>
<dbReference type="InterPro" id="IPR013083">
    <property type="entry name" value="Znf_RING/FYVE/PHD"/>
</dbReference>
<comment type="cofactor">
    <cofactor evidence="8">
        <name>heme</name>
        <dbReference type="ChEBI" id="CHEBI:30413"/>
    </cofactor>
</comment>
<evidence type="ECO:0000256" key="5">
    <source>
        <dbReference type="ARBA" id="ARBA00023004"/>
    </source>
</evidence>
<dbReference type="InterPro" id="IPR036396">
    <property type="entry name" value="Cyt_P450_sf"/>
</dbReference>
<dbReference type="OrthoDB" id="6692864at2759"/>
<dbReference type="GO" id="GO:0016705">
    <property type="term" value="F:oxidoreductase activity, acting on paired donors, with incorporation or reduction of molecular oxygen"/>
    <property type="evidence" value="ECO:0007669"/>
    <property type="project" value="InterPro"/>
</dbReference>
<dbReference type="GO" id="GO:0006699">
    <property type="term" value="P:bile acid biosynthetic process"/>
    <property type="evidence" value="ECO:0007669"/>
    <property type="project" value="TreeGrafter"/>
</dbReference>
<dbReference type="GO" id="GO:0020037">
    <property type="term" value="F:heme binding"/>
    <property type="evidence" value="ECO:0007669"/>
    <property type="project" value="InterPro"/>
</dbReference>
<dbReference type="Gene3D" id="3.30.40.10">
    <property type="entry name" value="Zinc/RING finger domain, C3HC4 (zinc finger)"/>
    <property type="match status" value="1"/>
</dbReference>
<keyword evidence="10" id="KW-0812">Transmembrane</keyword>
<dbReference type="PANTHER" id="PTHR24304:SF0">
    <property type="entry name" value="CYTOCHROME P450 7B1"/>
    <property type="match status" value="1"/>
</dbReference>
<dbReference type="InterPro" id="IPR002403">
    <property type="entry name" value="Cyt_P450_E_grp-IV"/>
</dbReference>
<keyword evidence="3 8" id="KW-0349">Heme</keyword>
<dbReference type="PRINTS" id="PR00465">
    <property type="entry name" value="EP450IV"/>
</dbReference>
<dbReference type="SUPFAM" id="SSF57850">
    <property type="entry name" value="RING/U-box"/>
    <property type="match status" value="1"/>
</dbReference>
<comment type="caution">
    <text evidence="11">The sequence shown here is derived from an EMBL/GenBank/DDBJ whole genome shotgun (WGS) entry which is preliminary data.</text>
</comment>
<evidence type="ECO:0000313" key="12">
    <source>
        <dbReference type="Proteomes" id="UP000281406"/>
    </source>
</evidence>
<keyword evidence="10" id="KW-1133">Transmembrane helix</keyword>
<dbReference type="GO" id="GO:0008395">
    <property type="term" value="F:steroid hydroxylase activity"/>
    <property type="evidence" value="ECO:0007669"/>
    <property type="project" value="TreeGrafter"/>
</dbReference>
<evidence type="ECO:0000313" key="11">
    <source>
        <dbReference type="EMBL" id="ROJ35268.1"/>
    </source>
</evidence>
<dbReference type="Pfam" id="PF00067">
    <property type="entry name" value="p450"/>
    <property type="match status" value="1"/>
</dbReference>
<keyword evidence="5 8" id="KW-0408">Iron</keyword>
<sequence length="607" mass="69956">MAESSVSLAHDQFSCSICLGLLKDPVTIPCLDTVMSCITGCWDLDDQKRVYSCSQCRQTFTPRPVLGKIDRRKTWTYRVKCFVNRTTLLCFSLRGSLIMLEYLLTIFLGFISVLLLCVFCGRKRKDGEPPLIKGWIPFLGKALEFRKNSQQFLTQLQQEHGDVFTVLIAGRYITFIMNPLLYPSVIKHGKQLDFHTFADSAASRTFDYPSVQSGHFPGMSDSLQRCYTLLQGPALDPLTFSMMGNLQQVLRCRFLSSEESGPDSDWKEADLYEFCKCVMFQTTFNTLYGHSSNLRLDQLREDFEKFDAFFPLLIAHVPIGLLGKTKEIREKLTRFFYPHKMAEWEAPSEFIQSRTALFQQYDTLQDRDKAAHHFAMLWASVGNTIPAAFWCLYHLISCPEALAAVRAEIVNVVGEKNMQLIFKEDITITRQQLEQMVYLESSVNESLRLSSVSMNIRVVQEDFCLRLDAQNSISLRKDDIIALYPQSTHLDPEIYEQPQRFQFDRYVEDGKEKTDFYKCGQKVRYYRMPFGSGATQCPGRFFAMNEMKQFVCVTLLMCEMQLLDNRQEAMLDNSRAGLGIMPPANLITFRYRTRKPQDRAEREGGMN</sequence>
<name>A0A3N0XVF7_ANAGA</name>
<reference evidence="11 12" key="1">
    <citation type="submission" date="2018-10" db="EMBL/GenBank/DDBJ databases">
        <title>Genome assembly for a Yunnan-Guizhou Plateau 3E fish, Anabarilius grahami (Regan), and its evolutionary and genetic applications.</title>
        <authorList>
            <person name="Jiang W."/>
        </authorList>
    </citation>
    <scope>NUCLEOTIDE SEQUENCE [LARGE SCALE GENOMIC DNA]</scope>
    <source>
        <strain evidence="11">AG-KIZ</strain>
        <tissue evidence="11">Muscle</tissue>
    </source>
</reference>
<evidence type="ECO:0000256" key="3">
    <source>
        <dbReference type="ARBA" id="ARBA00022617"/>
    </source>
</evidence>
<protein>
    <submittedName>
        <fullName evidence="11">25-hydroxycholesterol 7-alpha-hydroxylase</fullName>
    </submittedName>
</protein>
<proteinExistence type="inferred from homology"/>
<dbReference type="GO" id="GO:0005506">
    <property type="term" value="F:iron ion binding"/>
    <property type="evidence" value="ECO:0007669"/>
    <property type="project" value="InterPro"/>
</dbReference>
<dbReference type="CDD" id="cd20632">
    <property type="entry name" value="CYP7B1"/>
    <property type="match status" value="1"/>
</dbReference>
<dbReference type="EMBL" id="RJVU01061481">
    <property type="protein sequence ID" value="ROJ35268.1"/>
    <property type="molecule type" value="Genomic_DNA"/>
</dbReference>
<keyword evidence="10" id="KW-0472">Membrane</keyword>
<dbReference type="Gene3D" id="1.10.630.10">
    <property type="entry name" value="Cytochrome P450"/>
    <property type="match status" value="1"/>
</dbReference>
<keyword evidence="7" id="KW-0753">Steroid metabolism</keyword>
<dbReference type="InterPro" id="IPR050529">
    <property type="entry name" value="CYP450_sterol_14alpha_dmase"/>
</dbReference>
<evidence type="ECO:0000256" key="2">
    <source>
        <dbReference type="ARBA" id="ARBA00022548"/>
    </source>
</evidence>
<feature type="transmembrane region" description="Helical" evidence="10">
    <location>
        <begin position="102"/>
        <end position="121"/>
    </location>
</feature>
<accession>A0A3N0XVF7</accession>
<dbReference type="PANTHER" id="PTHR24304">
    <property type="entry name" value="CYTOCHROME P450 FAMILY 7"/>
    <property type="match status" value="1"/>
</dbReference>
<dbReference type="GO" id="GO:0042632">
    <property type="term" value="P:cholesterol homeostasis"/>
    <property type="evidence" value="ECO:0007669"/>
    <property type="project" value="TreeGrafter"/>
</dbReference>
<keyword evidence="2" id="KW-0153">Cholesterol metabolism</keyword>
<keyword evidence="7" id="KW-0443">Lipid metabolism</keyword>
<comment type="similarity">
    <text evidence="1 9">Belongs to the cytochrome P450 family.</text>
</comment>
<gene>
    <name evidence="11" type="ORF">DPX16_2782</name>
</gene>
<evidence type="ECO:0000256" key="4">
    <source>
        <dbReference type="ARBA" id="ARBA00022723"/>
    </source>
</evidence>
<dbReference type="AlphaFoldDB" id="A0A3N0XVF7"/>
<evidence type="ECO:0000256" key="10">
    <source>
        <dbReference type="SAM" id="Phobius"/>
    </source>
</evidence>
<evidence type="ECO:0000256" key="8">
    <source>
        <dbReference type="PIRSR" id="PIRSR602403-1"/>
    </source>
</evidence>
<feature type="binding site" description="axial binding residue" evidence="8">
    <location>
        <position position="537"/>
    </location>
    <ligand>
        <name>heme</name>
        <dbReference type="ChEBI" id="CHEBI:30413"/>
    </ligand>
    <ligandPart>
        <name>Fe</name>
        <dbReference type="ChEBI" id="CHEBI:18248"/>
    </ligandPart>
</feature>
<dbReference type="GO" id="GO:0008203">
    <property type="term" value="P:cholesterol metabolic process"/>
    <property type="evidence" value="ECO:0007669"/>
    <property type="project" value="UniProtKB-KW"/>
</dbReference>
<keyword evidence="9" id="KW-0560">Oxidoreductase</keyword>
<evidence type="ECO:0000256" key="1">
    <source>
        <dbReference type="ARBA" id="ARBA00010617"/>
    </source>
</evidence>
<dbReference type="SUPFAM" id="SSF48264">
    <property type="entry name" value="Cytochrome P450"/>
    <property type="match status" value="1"/>
</dbReference>
<keyword evidence="12" id="KW-1185">Reference proteome</keyword>
<dbReference type="PROSITE" id="PS00086">
    <property type="entry name" value="CYTOCHROME_P450"/>
    <property type="match status" value="1"/>
</dbReference>
<dbReference type="InterPro" id="IPR017972">
    <property type="entry name" value="Cyt_P450_CS"/>
</dbReference>
<evidence type="ECO:0000256" key="7">
    <source>
        <dbReference type="ARBA" id="ARBA00023221"/>
    </source>
</evidence>
<feature type="transmembrane region" description="Helical" evidence="10">
    <location>
        <begin position="374"/>
        <end position="396"/>
    </location>
</feature>
<keyword evidence="9" id="KW-0503">Monooxygenase</keyword>
<organism evidence="11 12">
    <name type="scientific">Anabarilius grahami</name>
    <name type="common">Kanglang fish</name>
    <name type="synonym">Barilius grahami</name>
    <dbReference type="NCBI Taxonomy" id="495550"/>
    <lineage>
        <taxon>Eukaryota</taxon>
        <taxon>Metazoa</taxon>
        <taxon>Chordata</taxon>
        <taxon>Craniata</taxon>
        <taxon>Vertebrata</taxon>
        <taxon>Euteleostomi</taxon>
        <taxon>Actinopterygii</taxon>
        <taxon>Neopterygii</taxon>
        <taxon>Teleostei</taxon>
        <taxon>Ostariophysi</taxon>
        <taxon>Cypriniformes</taxon>
        <taxon>Xenocyprididae</taxon>
        <taxon>Xenocypridinae</taxon>
        <taxon>Xenocypridinae incertae sedis</taxon>
        <taxon>Anabarilius</taxon>
    </lineage>
</organism>
<evidence type="ECO:0000256" key="6">
    <source>
        <dbReference type="ARBA" id="ARBA00023166"/>
    </source>
</evidence>
<keyword evidence="6" id="KW-1207">Sterol metabolism</keyword>
<keyword evidence="4 8" id="KW-0479">Metal-binding</keyword>
<dbReference type="Proteomes" id="UP000281406">
    <property type="component" value="Unassembled WGS sequence"/>
</dbReference>